<dbReference type="EMBL" id="PVQB02000082">
    <property type="protein sequence ID" value="KAF4343717.1"/>
    <property type="molecule type" value="Genomic_DNA"/>
</dbReference>
<organism evidence="2 3">
    <name type="scientific">Fusarium beomiforme</name>
    <dbReference type="NCBI Taxonomy" id="44412"/>
    <lineage>
        <taxon>Eukaryota</taxon>
        <taxon>Fungi</taxon>
        <taxon>Dikarya</taxon>
        <taxon>Ascomycota</taxon>
        <taxon>Pezizomycotina</taxon>
        <taxon>Sordariomycetes</taxon>
        <taxon>Hypocreomycetidae</taxon>
        <taxon>Hypocreales</taxon>
        <taxon>Nectriaceae</taxon>
        <taxon>Fusarium</taxon>
        <taxon>Fusarium burgessii species complex</taxon>
    </lineage>
</organism>
<gene>
    <name evidence="2" type="ORF">FBEOM_2304</name>
</gene>
<protein>
    <submittedName>
        <fullName evidence="2">FAD NAD(P)-binding</fullName>
    </submittedName>
</protein>
<feature type="domain" description="FAD dependent oxidoreductase" evidence="1">
    <location>
        <begin position="41"/>
        <end position="398"/>
    </location>
</feature>
<proteinExistence type="predicted"/>
<name>A0A9P5ATU9_9HYPO</name>
<dbReference type="Pfam" id="PF01266">
    <property type="entry name" value="DAO"/>
    <property type="match status" value="1"/>
</dbReference>
<reference evidence="2" key="2">
    <citation type="submission" date="2020-02" db="EMBL/GenBank/DDBJ databases">
        <title>Identification and distribution of gene clusters putatively required for synthesis of sphingolipid metabolism inhibitors in phylogenetically diverse species of the filamentous fungus Fusarium.</title>
        <authorList>
            <person name="Kim H.-S."/>
            <person name="Busman M."/>
            <person name="Brown D.W."/>
            <person name="Divon H."/>
            <person name="Uhlig S."/>
            <person name="Proctor R.H."/>
        </authorList>
    </citation>
    <scope>NUCLEOTIDE SEQUENCE</scope>
    <source>
        <strain evidence="2">NRRL 25174</strain>
    </source>
</reference>
<accession>A0A9P5ATU9</accession>
<keyword evidence="3" id="KW-1185">Reference proteome</keyword>
<dbReference type="GO" id="GO:0005737">
    <property type="term" value="C:cytoplasm"/>
    <property type="evidence" value="ECO:0007669"/>
    <property type="project" value="TreeGrafter"/>
</dbReference>
<dbReference type="Gene3D" id="3.50.50.60">
    <property type="entry name" value="FAD/NAD(P)-binding domain"/>
    <property type="match status" value="1"/>
</dbReference>
<dbReference type="InterPro" id="IPR036188">
    <property type="entry name" value="FAD/NAD-bd_sf"/>
</dbReference>
<dbReference type="Proteomes" id="UP000730481">
    <property type="component" value="Unassembled WGS sequence"/>
</dbReference>
<dbReference type="PANTHER" id="PTHR13847">
    <property type="entry name" value="SARCOSINE DEHYDROGENASE-RELATED"/>
    <property type="match status" value="1"/>
</dbReference>
<dbReference type="InterPro" id="IPR006076">
    <property type="entry name" value="FAD-dep_OxRdtase"/>
</dbReference>
<dbReference type="OrthoDB" id="429143at2759"/>
<evidence type="ECO:0000259" key="1">
    <source>
        <dbReference type="Pfam" id="PF01266"/>
    </source>
</evidence>
<dbReference type="SUPFAM" id="SSF51905">
    <property type="entry name" value="FAD/NAD(P)-binding domain"/>
    <property type="match status" value="1"/>
</dbReference>
<dbReference type="Gene3D" id="3.30.9.10">
    <property type="entry name" value="D-Amino Acid Oxidase, subunit A, domain 2"/>
    <property type="match status" value="1"/>
</dbReference>
<reference evidence="2" key="1">
    <citation type="journal article" date="2017" name="Mycologia">
        <title>Fusarium algeriense, sp. nov., a novel toxigenic crown rot pathogen of durum wheat from Algeria is nested in the Fusarium burgessii species complex.</title>
        <authorList>
            <person name="Laraba I."/>
            <person name="Keddad A."/>
            <person name="Boureghda H."/>
            <person name="Abdallah N."/>
            <person name="Vaughan M.M."/>
            <person name="Proctor R.H."/>
            <person name="Busman M."/>
            <person name="O'Donnell K."/>
        </authorList>
    </citation>
    <scope>NUCLEOTIDE SEQUENCE</scope>
    <source>
        <strain evidence="2">NRRL 25174</strain>
    </source>
</reference>
<evidence type="ECO:0000313" key="3">
    <source>
        <dbReference type="Proteomes" id="UP000730481"/>
    </source>
</evidence>
<evidence type="ECO:0000313" key="2">
    <source>
        <dbReference type="EMBL" id="KAF4343717.1"/>
    </source>
</evidence>
<sequence>MTNSGLPVEGSPQSYWQYEAQQKETSLRNEDHSKPLPKSCDVAIVGGGYAGIATAYHLLKGTSPRPRVFLFEAKDPCSGATGRNGGHLHPDYLMAAARNCKRYSASAAAEVVQFEHRHLEVIKSLIQSEGIDCDFAETESLAVLTNLEQVSMVSEAYENLRQASSFSDALLDKVEFYADDDALQRTGVRDAKGYFSTPAARVSPYKLLTALLDRCVDMGLSLKTRTPVVSVKHAESDGPGKLSSVRMPTPQYCFLSAKGIPLPKLPAASYTIMEQDPVSNKTGYKYMVQLADNSFVVGGAHHKYDENDLGSWYNTVDDTQFIEPARQHFEDDYMQQTFAGWEDSGARVDRVWTGIMGYNTDSLPHIGEVPGRDGVFIIAGFHGHGMPVIFLAAEGVAAMTFQGLEYEETGLPSLFKTSRDRLVSEMNDILARRGILSKKR</sequence>
<dbReference type="AlphaFoldDB" id="A0A9P5ATU9"/>
<dbReference type="PANTHER" id="PTHR13847:SF279">
    <property type="entry name" value="FAD DEPENDENT OXIDOREDUCTASE DOMAIN-CONTAINING PROTEIN-RELATED"/>
    <property type="match status" value="1"/>
</dbReference>
<comment type="caution">
    <text evidence="2">The sequence shown here is derived from an EMBL/GenBank/DDBJ whole genome shotgun (WGS) entry which is preliminary data.</text>
</comment>